<dbReference type="InterPro" id="IPR045865">
    <property type="entry name" value="ACT-like_dom_sf"/>
</dbReference>
<dbReference type="InterPro" id="IPR041701">
    <property type="entry name" value="MetN_ABC"/>
</dbReference>
<evidence type="ECO:0000256" key="4">
    <source>
        <dbReference type="ARBA" id="ARBA00022840"/>
    </source>
</evidence>
<dbReference type="SUPFAM" id="SSF52540">
    <property type="entry name" value="P-loop containing nucleoside triphosphate hydrolases"/>
    <property type="match status" value="1"/>
</dbReference>
<dbReference type="SUPFAM" id="SSF55021">
    <property type="entry name" value="ACT-like"/>
    <property type="match status" value="1"/>
</dbReference>
<keyword evidence="4 9" id="KW-0067">ATP-binding</keyword>
<accession>A0ABQ0ASS1</accession>
<dbReference type="Pfam" id="PF09383">
    <property type="entry name" value="NIL"/>
    <property type="match status" value="1"/>
</dbReference>
<dbReference type="Gene3D" id="3.30.70.260">
    <property type="match status" value="1"/>
</dbReference>
<dbReference type="InterPro" id="IPR003439">
    <property type="entry name" value="ABC_transporter-like_ATP-bd"/>
</dbReference>
<evidence type="ECO:0000256" key="7">
    <source>
        <dbReference type="ARBA" id="ARBA00023136"/>
    </source>
</evidence>
<dbReference type="InterPro" id="IPR017871">
    <property type="entry name" value="ABC_transporter-like_CS"/>
</dbReference>
<dbReference type="EMBL" id="BAABXL010000001">
    <property type="protein sequence ID" value="GAA6267078.1"/>
    <property type="molecule type" value="Genomic_DNA"/>
</dbReference>
<dbReference type="PROSITE" id="PS00211">
    <property type="entry name" value="ABC_TRANSPORTER_1"/>
    <property type="match status" value="1"/>
</dbReference>
<dbReference type="InterPro" id="IPR003593">
    <property type="entry name" value="AAA+_ATPase"/>
</dbReference>
<keyword evidence="10" id="KW-1185">Reference proteome</keyword>
<sequence>MIELKHITKIFTSGKTQVKAVRDVSLEIRDGEIYGIIGFSGAGKSTLVRCINLLERPTQGTVEVDGEDLTGLTNAQLRRARKKIGMIFQHFNLLPSRTVFENIAYPLKGEKGSGAERAKRVRELLELVDLKDKENAYPSQLSGGQKQRVAIARALANHPSVLLCDEATSALDPQTAHAILQLLKRLNRQLGITIVLITHQMEAVKEICDRVAVMETGRVAEEGDVFSVFAEPKEEITREFIRSGSSLYRIQERLEGEVSALALKPGDRLVRLSYRKRSVSEALVSEISRRFYINVNIIFSEIELIQDAPLGGLVAVLSGTEEGIEGAVRYLLEKEVKVEVIEHDAA</sequence>
<evidence type="ECO:0000313" key="9">
    <source>
        <dbReference type="EMBL" id="GAA6267078.1"/>
    </source>
</evidence>
<dbReference type="Proteomes" id="UP001600894">
    <property type="component" value="Unassembled WGS sequence"/>
</dbReference>
<dbReference type="InterPro" id="IPR018449">
    <property type="entry name" value="NIL_domain"/>
</dbReference>
<evidence type="ECO:0000259" key="8">
    <source>
        <dbReference type="PROSITE" id="PS50893"/>
    </source>
</evidence>
<dbReference type="Gene3D" id="3.40.50.300">
    <property type="entry name" value="P-loop containing nucleotide triphosphate hydrolases"/>
    <property type="match status" value="1"/>
</dbReference>
<evidence type="ECO:0000256" key="6">
    <source>
        <dbReference type="ARBA" id="ARBA00022970"/>
    </source>
</evidence>
<dbReference type="PROSITE" id="PS50893">
    <property type="entry name" value="ABC_TRANSPORTER_2"/>
    <property type="match status" value="1"/>
</dbReference>
<proteinExistence type="predicted"/>
<keyword evidence="5" id="KW-1278">Translocase</keyword>
<gene>
    <name evidence="9" type="ORF">F130042H8_01380</name>
</gene>
<dbReference type="GO" id="GO:0005524">
    <property type="term" value="F:ATP binding"/>
    <property type="evidence" value="ECO:0007669"/>
    <property type="project" value="UniProtKB-KW"/>
</dbReference>
<evidence type="ECO:0000313" key="10">
    <source>
        <dbReference type="Proteomes" id="UP001600894"/>
    </source>
</evidence>
<comment type="caution">
    <text evidence="9">The sequence shown here is derived from an EMBL/GenBank/DDBJ whole genome shotgun (WGS) entry which is preliminary data.</text>
</comment>
<keyword evidence="7" id="KW-0472">Membrane</keyword>
<evidence type="ECO:0000256" key="5">
    <source>
        <dbReference type="ARBA" id="ARBA00022967"/>
    </source>
</evidence>
<dbReference type="SMART" id="SM00382">
    <property type="entry name" value="AAA"/>
    <property type="match status" value="1"/>
</dbReference>
<organism evidence="9 10">
    <name type="scientific">Enterocloster alcoholdehydrogenati</name>
    <dbReference type="NCBI Taxonomy" id="2547410"/>
    <lineage>
        <taxon>Bacteria</taxon>
        <taxon>Bacillati</taxon>
        <taxon>Bacillota</taxon>
        <taxon>Clostridia</taxon>
        <taxon>Lachnospirales</taxon>
        <taxon>Lachnospiraceae</taxon>
        <taxon>Enterocloster</taxon>
    </lineage>
</organism>
<dbReference type="Pfam" id="PF00005">
    <property type="entry name" value="ABC_tran"/>
    <property type="match status" value="1"/>
</dbReference>
<keyword evidence="2" id="KW-1003">Cell membrane</keyword>
<evidence type="ECO:0000256" key="3">
    <source>
        <dbReference type="ARBA" id="ARBA00022741"/>
    </source>
</evidence>
<protein>
    <submittedName>
        <fullName evidence="9">ATP-binding cassette domain-containing protein</fullName>
    </submittedName>
</protein>
<evidence type="ECO:0000256" key="2">
    <source>
        <dbReference type="ARBA" id="ARBA00022475"/>
    </source>
</evidence>
<reference evidence="9 10" key="1">
    <citation type="submission" date="2024-04" db="EMBL/GenBank/DDBJ databases">
        <title>Defined microbial consortia suppress multidrug-resistant proinflammatory Enterobacteriaceae via ecological control.</title>
        <authorList>
            <person name="Furuichi M."/>
            <person name="Kawaguchi T."/>
            <person name="Pust M."/>
            <person name="Yasuma K."/>
            <person name="Plichta D."/>
            <person name="Hasegawa N."/>
            <person name="Ohya T."/>
            <person name="Bhattarai S."/>
            <person name="Sasajima S."/>
            <person name="Aoto Y."/>
            <person name="Tuganbaev T."/>
            <person name="Yaginuma M."/>
            <person name="Ueda M."/>
            <person name="Okahashi N."/>
            <person name="Amafuji K."/>
            <person name="Kiridooshi Y."/>
            <person name="Sugita K."/>
            <person name="Strazar M."/>
            <person name="Skelly A."/>
            <person name="Suda W."/>
            <person name="Hattori M."/>
            <person name="Nakamoto N."/>
            <person name="Caballero S."/>
            <person name="Norman J."/>
            <person name="Olle B."/>
            <person name="Tanoue T."/>
            <person name="Arita M."/>
            <person name="Bucci V."/>
            <person name="Atarashi K."/>
            <person name="Xavier R."/>
            <person name="Honda K."/>
        </authorList>
    </citation>
    <scope>NUCLEOTIDE SEQUENCE [LARGE SCALE GENOMIC DNA]</scope>
    <source>
        <strain evidence="10">f13</strain>
    </source>
</reference>
<dbReference type="SMART" id="SM00930">
    <property type="entry name" value="NIL"/>
    <property type="match status" value="1"/>
</dbReference>
<dbReference type="InterPro" id="IPR027417">
    <property type="entry name" value="P-loop_NTPase"/>
</dbReference>
<feature type="domain" description="ABC transporter" evidence="8">
    <location>
        <begin position="2"/>
        <end position="241"/>
    </location>
</feature>
<dbReference type="CDD" id="cd03258">
    <property type="entry name" value="ABC_MetN_methionine_transporter"/>
    <property type="match status" value="1"/>
</dbReference>
<keyword evidence="6" id="KW-0029">Amino-acid transport</keyword>
<keyword evidence="1" id="KW-0813">Transport</keyword>
<name>A0ABQ0ASS1_9FIRM</name>
<dbReference type="PANTHER" id="PTHR43166">
    <property type="entry name" value="AMINO ACID IMPORT ATP-BINDING PROTEIN"/>
    <property type="match status" value="1"/>
</dbReference>
<evidence type="ECO:0000256" key="1">
    <source>
        <dbReference type="ARBA" id="ARBA00022448"/>
    </source>
</evidence>
<dbReference type="RefSeq" id="WP_176255744.1">
    <property type="nucleotide sequence ID" value="NZ_BAABXL010000001.1"/>
</dbReference>
<dbReference type="PANTHER" id="PTHR43166:SF30">
    <property type="entry name" value="METHIONINE IMPORT ATP-BINDING PROTEIN METN"/>
    <property type="match status" value="1"/>
</dbReference>
<keyword evidence="3" id="KW-0547">Nucleotide-binding</keyword>
<dbReference type="InterPro" id="IPR050086">
    <property type="entry name" value="MetN_ABC_transporter-like"/>
</dbReference>